<reference evidence="2" key="2">
    <citation type="submission" date="2015-01" db="EMBL/GenBank/DDBJ databases">
        <title>Evolutionary Origins and Diversification of the Mycorrhizal Mutualists.</title>
        <authorList>
            <consortium name="DOE Joint Genome Institute"/>
            <consortium name="Mycorrhizal Genomics Consortium"/>
            <person name="Kohler A."/>
            <person name="Kuo A."/>
            <person name="Nagy L.G."/>
            <person name="Floudas D."/>
            <person name="Copeland A."/>
            <person name="Barry K.W."/>
            <person name="Cichocki N."/>
            <person name="Veneault-Fourrey C."/>
            <person name="LaButti K."/>
            <person name="Lindquist E.A."/>
            <person name="Lipzen A."/>
            <person name="Lundell T."/>
            <person name="Morin E."/>
            <person name="Murat C."/>
            <person name="Riley R."/>
            <person name="Ohm R."/>
            <person name="Sun H."/>
            <person name="Tunlid A."/>
            <person name="Henrissat B."/>
            <person name="Grigoriev I.V."/>
            <person name="Hibbett D.S."/>
            <person name="Martin F."/>
        </authorList>
    </citation>
    <scope>NUCLEOTIDE SEQUENCE [LARGE SCALE GENOMIC DNA]</scope>
    <source>
        <strain evidence="2">MAFF 305830</strain>
    </source>
</reference>
<accession>A0A0C2WZK1</accession>
<dbReference type="HOGENOM" id="CLU_1705341_0_0_1"/>
<protein>
    <submittedName>
        <fullName evidence="1">Uncharacterized protein</fullName>
    </submittedName>
</protein>
<gene>
    <name evidence="1" type="ORF">M408DRAFT_260327</name>
</gene>
<evidence type="ECO:0000313" key="1">
    <source>
        <dbReference type="EMBL" id="KIM31483.1"/>
    </source>
</evidence>
<sequence length="154" mass="17513">MAHVVIPLPYRWIAVLYFKRIRTTIRPACAHSRFTLQAAVFFFSPPRFLAPGPTTFVSFTRIRVQCPKSVAPLPDFLLFRGITFVVLCISMKHYNFPWVCCLRCPNREPIPCSRLALPPSPALLPSLSLQSQVVSCSHISVPRFFPLRTVPDRS</sequence>
<reference evidence="1 2" key="1">
    <citation type="submission" date="2014-04" db="EMBL/GenBank/DDBJ databases">
        <authorList>
            <consortium name="DOE Joint Genome Institute"/>
            <person name="Kuo A."/>
            <person name="Zuccaro A."/>
            <person name="Kohler A."/>
            <person name="Nagy L.G."/>
            <person name="Floudas D."/>
            <person name="Copeland A."/>
            <person name="Barry K.W."/>
            <person name="Cichocki N."/>
            <person name="Veneault-Fourrey C."/>
            <person name="LaButti K."/>
            <person name="Lindquist E.A."/>
            <person name="Lipzen A."/>
            <person name="Lundell T."/>
            <person name="Morin E."/>
            <person name="Murat C."/>
            <person name="Sun H."/>
            <person name="Tunlid A."/>
            <person name="Henrissat B."/>
            <person name="Grigoriev I.V."/>
            <person name="Hibbett D.S."/>
            <person name="Martin F."/>
            <person name="Nordberg H.P."/>
            <person name="Cantor M.N."/>
            <person name="Hua S.X."/>
        </authorList>
    </citation>
    <scope>NUCLEOTIDE SEQUENCE [LARGE SCALE GENOMIC DNA]</scope>
    <source>
        <strain evidence="1 2">MAFF 305830</strain>
    </source>
</reference>
<evidence type="ECO:0000313" key="2">
    <source>
        <dbReference type="Proteomes" id="UP000054097"/>
    </source>
</evidence>
<proteinExistence type="predicted"/>
<keyword evidence="2" id="KW-1185">Reference proteome</keyword>
<dbReference type="AlphaFoldDB" id="A0A0C2WZK1"/>
<dbReference type="EMBL" id="KN824282">
    <property type="protein sequence ID" value="KIM31483.1"/>
    <property type="molecule type" value="Genomic_DNA"/>
</dbReference>
<name>A0A0C2WZK1_SERVB</name>
<organism evidence="1 2">
    <name type="scientific">Serendipita vermifera MAFF 305830</name>
    <dbReference type="NCBI Taxonomy" id="933852"/>
    <lineage>
        <taxon>Eukaryota</taxon>
        <taxon>Fungi</taxon>
        <taxon>Dikarya</taxon>
        <taxon>Basidiomycota</taxon>
        <taxon>Agaricomycotina</taxon>
        <taxon>Agaricomycetes</taxon>
        <taxon>Sebacinales</taxon>
        <taxon>Serendipitaceae</taxon>
        <taxon>Serendipita</taxon>
    </lineage>
</organism>
<dbReference type="Proteomes" id="UP000054097">
    <property type="component" value="Unassembled WGS sequence"/>
</dbReference>